<dbReference type="EMBL" id="JACOQI010000005">
    <property type="protein sequence ID" value="MBC5770081.1"/>
    <property type="molecule type" value="Genomic_DNA"/>
</dbReference>
<sequence>MYVYTPGQWALLFFFYCFCGWVWESCYVSAKQRHWVNRGFLHGPLLPIYGSGAIIILFATLPVADNFWLVYFLGMLAATALEYVVGAVMEQLFKVRYWDYTKQPFNLHGYICLTSSIAWGFFSDLLIYVIHPPIDKLLHKLPALLVNPLAAVIAVLFIMDTVKSTKAAIDLREVLTKLTEENAELRRLAKKAEAAQARTAEELQAFREKTSLDRYLLQSYLADELEAHRTAKQVRKQRRRAALENAFRRRVESKLEILANIAQALEKTRAALDDGIDEPGEQELAKHREELDALIAAVRQREAQVRTRSIQRYETALRVLRANPSARAKAELGEAFDSLRKLLEK</sequence>
<feature type="transmembrane region" description="Helical" evidence="2">
    <location>
        <begin position="40"/>
        <end position="61"/>
    </location>
</feature>
<name>A0A923MI25_9FIRM</name>
<keyword evidence="2" id="KW-0472">Membrane</keyword>
<dbReference type="Proteomes" id="UP000620327">
    <property type="component" value="Unassembled WGS sequence"/>
</dbReference>
<keyword evidence="4" id="KW-1185">Reference proteome</keyword>
<feature type="transmembrane region" description="Helical" evidence="2">
    <location>
        <begin position="67"/>
        <end position="89"/>
    </location>
</feature>
<organism evidence="3 4">
    <name type="scientific">Dysosmobacter segnis</name>
    <dbReference type="NCBI Taxonomy" id="2763042"/>
    <lineage>
        <taxon>Bacteria</taxon>
        <taxon>Bacillati</taxon>
        <taxon>Bacillota</taxon>
        <taxon>Clostridia</taxon>
        <taxon>Eubacteriales</taxon>
        <taxon>Oscillospiraceae</taxon>
        <taxon>Dysosmobacter</taxon>
    </lineage>
</organism>
<keyword evidence="2" id="KW-1133">Transmembrane helix</keyword>
<evidence type="ECO:0000313" key="3">
    <source>
        <dbReference type="EMBL" id="MBC5770081.1"/>
    </source>
</evidence>
<dbReference type="Pfam" id="PF06541">
    <property type="entry name" value="ABC_trans_CmpB"/>
    <property type="match status" value="1"/>
</dbReference>
<comment type="caution">
    <text evidence="3">The sequence shown here is derived from an EMBL/GenBank/DDBJ whole genome shotgun (WGS) entry which is preliminary data.</text>
</comment>
<keyword evidence="1" id="KW-0175">Coiled coil</keyword>
<feature type="coiled-coil region" evidence="1">
    <location>
        <begin position="168"/>
        <end position="209"/>
    </location>
</feature>
<accession>A0A923MI25</accession>
<evidence type="ECO:0008006" key="5">
    <source>
        <dbReference type="Google" id="ProtNLM"/>
    </source>
</evidence>
<dbReference type="AlphaFoldDB" id="A0A923MI25"/>
<keyword evidence="2" id="KW-0812">Transmembrane</keyword>
<feature type="transmembrane region" description="Helical" evidence="2">
    <location>
        <begin position="6"/>
        <end position="28"/>
    </location>
</feature>
<feature type="transmembrane region" description="Helical" evidence="2">
    <location>
        <begin position="143"/>
        <end position="162"/>
    </location>
</feature>
<dbReference type="RefSeq" id="WP_187014376.1">
    <property type="nucleotide sequence ID" value="NZ_JACOQI010000005.1"/>
</dbReference>
<evidence type="ECO:0000256" key="2">
    <source>
        <dbReference type="SAM" id="Phobius"/>
    </source>
</evidence>
<evidence type="ECO:0000313" key="4">
    <source>
        <dbReference type="Proteomes" id="UP000620327"/>
    </source>
</evidence>
<feature type="transmembrane region" description="Helical" evidence="2">
    <location>
        <begin position="110"/>
        <end position="131"/>
    </location>
</feature>
<reference evidence="3" key="1">
    <citation type="submission" date="2020-08" db="EMBL/GenBank/DDBJ databases">
        <title>Genome public.</title>
        <authorList>
            <person name="Liu C."/>
            <person name="Sun Q."/>
        </authorList>
    </citation>
    <scope>NUCLEOTIDE SEQUENCE</scope>
    <source>
        <strain evidence="3">BX15</strain>
    </source>
</reference>
<dbReference type="InterPro" id="IPR010540">
    <property type="entry name" value="CmpB_TMEM229"/>
</dbReference>
<proteinExistence type="predicted"/>
<feature type="coiled-coil region" evidence="1">
    <location>
        <begin position="248"/>
        <end position="304"/>
    </location>
</feature>
<gene>
    <name evidence="3" type="ORF">H8Z83_07030</name>
</gene>
<evidence type="ECO:0000256" key="1">
    <source>
        <dbReference type="SAM" id="Coils"/>
    </source>
</evidence>
<protein>
    <recommendedName>
        <fullName evidence="5">ABC transporter permease</fullName>
    </recommendedName>
</protein>